<feature type="non-terminal residue" evidence="2">
    <location>
        <position position="205"/>
    </location>
</feature>
<name>T1AVR9_9ZZZZ</name>
<proteinExistence type="predicted"/>
<evidence type="ECO:0000313" key="2">
    <source>
        <dbReference type="EMBL" id="EQD61567.1"/>
    </source>
</evidence>
<dbReference type="GO" id="GO:0072344">
    <property type="term" value="P:rescue of stalled ribosome"/>
    <property type="evidence" value="ECO:0007669"/>
    <property type="project" value="TreeGrafter"/>
</dbReference>
<comment type="caution">
    <text evidence="2">The sequence shown here is derived from an EMBL/GenBank/DDBJ whole genome shotgun (WGS) entry which is preliminary data.</text>
</comment>
<sequence>MPVQQVKRKKSRKTFWFESYRWFFTSEGNLVIAGKDRKSNERVVKKHMKQYDLYVHADLYGAPSTIIKAADSTRPLEKSIFEACQFAVCFSRAWPAGQLSGSAYWVFPEQVSKTAESGEYVSSGSWVIRGKRNYLFDLPMHLYLGKITYSNETILMISPVPFESQGKIVEITPGKTRRDEIARKARELLDVGIEDVERLLPPGTS</sequence>
<evidence type="ECO:0000259" key="1">
    <source>
        <dbReference type="Pfam" id="PF05670"/>
    </source>
</evidence>
<dbReference type="GO" id="GO:1990112">
    <property type="term" value="C:RQC complex"/>
    <property type="evidence" value="ECO:0007669"/>
    <property type="project" value="TreeGrafter"/>
</dbReference>
<protein>
    <submittedName>
        <fullName evidence="2">Protein containing DUF814</fullName>
    </submittedName>
</protein>
<reference evidence="2" key="2">
    <citation type="journal article" date="2014" name="ISME J.">
        <title>Microbial stratification in low pH oxic and suboxic macroscopic growths along an acid mine drainage.</title>
        <authorList>
            <person name="Mendez-Garcia C."/>
            <person name="Mesa V."/>
            <person name="Sprenger R.R."/>
            <person name="Richter M."/>
            <person name="Diez M.S."/>
            <person name="Solano J."/>
            <person name="Bargiela R."/>
            <person name="Golyshina O.V."/>
            <person name="Manteca A."/>
            <person name="Ramos J.L."/>
            <person name="Gallego J.R."/>
            <person name="Llorente I."/>
            <person name="Martins Dos Santos V.A."/>
            <person name="Jensen O.N."/>
            <person name="Pelaez A.I."/>
            <person name="Sanchez J."/>
            <person name="Ferrer M."/>
        </authorList>
    </citation>
    <scope>NUCLEOTIDE SEQUENCE</scope>
</reference>
<dbReference type="PANTHER" id="PTHR15239:SF6">
    <property type="entry name" value="RIBOSOME QUALITY CONTROL COMPLEX SUBUNIT NEMF"/>
    <property type="match status" value="1"/>
</dbReference>
<dbReference type="GO" id="GO:0000049">
    <property type="term" value="F:tRNA binding"/>
    <property type="evidence" value="ECO:0007669"/>
    <property type="project" value="TreeGrafter"/>
</dbReference>
<organism evidence="2">
    <name type="scientific">mine drainage metagenome</name>
    <dbReference type="NCBI Taxonomy" id="410659"/>
    <lineage>
        <taxon>unclassified sequences</taxon>
        <taxon>metagenomes</taxon>
        <taxon>ecological metagenomes</taxon>
    </lineage>
</organism>
<dbReference type="InterPro" id="IPR051608">
    <property type="entry name" value="RQC_Subunit_NEMF"/>
</dbReference>
<reference evidence="2" key="1">
    <citation type="submission" date="2013-08" db="EMBL/GenBank/DDBJ databases">
        <authorList>
            <person name="Mendez C."/>
            <person name="Richter M."/>
            <person name="Ferrer M."/>
            <person name="Sanchez J."/>
        </authorList>
    </citation>
    <scope>NUCLEOTIDE SEQUENCE</scope>
</reference>
<accession>T1AVR9</accession>
<feature type="domain" description="NFACT RNA-binding" evidence="1">
    <location>
        <begin position="20"/>
        <end position="130"/>
    </location>
</feature>
<gene>
    <name evidence="2" type="ORF">B1B_07598</name>
</gene>
<dbReference type="PANTHER" id="PTHR15239">
    <property type="entry name" value="NUCLEAR EXPORT MEDIATOR FACTOR NEMF"/>
    <property type="match status" value="1"/>
</dbReference>
<dbReference type="GO" id="GO:0043023">
    <property type="term" value="F:ribosomal large subunit binding"/>
    <property type="evidence" value="ECO:0007669"/>
    <property type="project" value="TreeGrafter"/>
</dbReference>
<dbReference type="Pfam" id="PF05670">
    <property type="entry name" value="NFACT-R_1"/>
    <property type="match status" value="1"/>
</dbReference>
<dbReference type="InterPro" id="IPR008532">
    <property type="entry name" value="NFACT_RNA-bd"/>
</dbReference>
<dbReference type="EMBL" id="AUZY01004840">
    <property type="protein sequence ID" value="EQD61567.1"/>
    <property type="molecule type" value="Genomic_DNA"/>
</dbReference>
<dbReference type="AlphaFoldDB" id="T1AVR9"/>